<dbReference type="PANTHER" id="PTHR18964:SF149">
    <property type="entry name" value="BIFUNCTIONAL UDP-N-ACETYLGLUCOSAMINE 2-EPIMERASE_N-ACETYLMANNOSAMINE KINASE"/>
    <property type="match status" value="1"/>
</dbReference>
<dbReference type="GO" id="GO:0004340">
    <property type="term" value="F:glucokinase activity"/>
    <property type="evidence" value="ECO:0007669"/>
    <property type="project" value="UniProtKB-EC"/>
</dbReference>
<dbReference type="STRING" id="426128.SAMN05660297_01884"/>
<dbReference type="Pfam" id="PF00480">
    <property type="entry name" value="ROK"/>
    <property type="match status" value="1"/>
</dbReference>
<accession>A0A1I0D881</accession>
<dbReference type="InterPro" id="IPR000600">
    <property type="entry name" value="ROK"/>
</dbReference>
<dbReference type="InterPro" id="IPR043129">
    <property type="entry name" value="ATPase_NBD"/>
</dbReference>
<proteinExistence type="inferred from homology"/>
<dbReference type="GO" id="GO:0005524">
    <property type="term" value="F:ATP binding"/>
    <property type="evidence" value="ECO:0007669"/>
    <property type="project" value="UniProtKB-KW"/>
</dbReference>
<dbReference type="PANTHER" id="PTHR18964">
    <property type="entry name" value="ROK (REPRESSOR, ORF, KINASE) FAMILY"/>
    <property type="match status" value="1"/>
</dbReference>
<dbReference type="PROSITE" id="PS01125">
    <property type="entry name" value="ROK"/>
    <property type="match status" value="1"/>
</dbReference>
<keyword evidence="6 9" id="KW-0418">Kinase</keyword>
<dbReference type="EMBL" id="FOHU01000007">
    <property type="protein sequence ID" value="SET27733.1"/>
    <property type="molecule type" value="Genomic_DNA"/>
</dbReference>
<organism evidence="9 10">
    <name type="scientific">Natronincola peptidivorans</name>
    <dbReference type="NCBI Taxonomy" id="426128"/>
    <lineage>
        <taxon>Bacteria</taxon>
        <taxon>Bacillati</taxon>
        <taxon>Bacillota</taxon>
        <taxon>Clostridia</taxon>
        <taxon>Peptostreptococcales</taxon>
        <taxon>Natronincolaceae</taxon>
        <taxon>Natronincola</taxon>
    </lineage>
</organism>
<keyword evidence="10" id="KW-1185">Reference proteome</keyword>
<protein>
    <recommendedName>
        <fullName evidence="3">Glucokinase</fullName>
        <ecNumber evidence="2">2.7.1.2</ecNumber>
    </recommendedName>
    <alternativeName>
        <fullName evidence="8">Glucose kinase</fullName>
    </alternativeName>
</protein>
<comment type="similarity">
    <text evidence="1">Belongs to the ROK (NagC/XylR) family.</text>
</comment>
<evidence type="ECO:0000256" key="8">
    <source>
        <dbReference type="ARBA" id="ARBA00032386"/>
    </source>
</evidence>
<evidence type="ECO:0000256" key="2">
    <source>
        <dbReference type="ARBA" id="ARBA00012323"/>
    </source>
</evidence>
<dbReference type="OrthoDB" id="9810372at2"/>
<gene>
    <name evidence="9" type="ORF">SAMN05660297_01884</name>
</gene>
<evidence type="ECO:0000313" key="9">
    <source>
        <dbReference type="EMBL" id="SET27733.1"/>
    </source>
</evidence>
<evidence type="ECO:0000256" key="6">
    <source>
        <dbReference type="ARBA" id="ARBA00022777"/>
    </source>
</evidence>
<keyword evidence="4" id="KW-0808">Transferase</keyword>
<evidence type="ECO:0000256" key="5">
    <source>
        <dbReference type="ARBA" id="ARBA00022741"/>
    </source>
</evidence>
<evidence type="ECO:0000256" key="3">
    <source>
        <dbReference type="ARBA" id="ARBA00014701"/>
    </source>
</evidence>
<dbReference type="EC" id="2.7.1.2" evidence="2"/>
<evidence type="ECO:0000256" key="7">
    <source>
        <dbReference type="ARBA" id="ARBA00022840"/>
    </source>
</evidence>
<dbReference type="GO" id="GO:0006096">
    <property type="term" value="P:glycolytic process"/>
    <property type="evidence" value="ECO:0007669"/>
    <property type="project" value="InterPro"/>
</dbReference>
<sequence>MYYIGVDLGGTSIKVGLVTESGSIIKKNSGATPVEKGYEGVTNKIIELIHNLMETTEVKKEDIKAVGVGVPGVANEEGFIYFATNLFWKNVPFGEKLQEVTGMKVYVENDATVAAVAEYTNGATAGTKNSIFFTLGTGLGGGIIINNQVFSGSHGIGTEVGHVIVGDNFYDCTCGSNGCLETFVSATALIKHCKSLLQDNKESMIYHRVEGDLEAINARIIFDCAREGDSIAIKTVNRMIHYLAIGIGNFINIFDPDVIAIGGGISESGDVFLEDLKEEVKKYIYVKSMNITEIKLAQFKNDAGIIGSAMYAKLQLIR</sequence>
<evidence type="ECO:0000256" key="4">
    <source>
        <dbReference type="ARBA" id="ARBA00022679"/>
    </source>
</evidence>
<dbReference type="AlphaFoldDB" id="A0A1I0D881"/>
<dbReference type="InterPro" id="IPR049874">
    <property type="entry name" value="ROK_cs"/>
</dbReference>
<dbReference type="GO" id="GO:0005737">
    <property type="term" value="C:cytoplasm"/>
    <property type="evidence" value="ECO:0007669"/>
    <property type="project" value="InterPro"/>
</dbReference>
<evidence type="ECO:0000256" key="1">
    <source>
        <dbReference type="ARBA" id="ARBA00006479"/>
    </source>
</evidence>
<dbReference type="RefSeq" id="WP_090442784.1">
    <property type="nucleotide sequence ID" value="NZ_FOHU01000007.1"/>
</dbReference>
<dbReference type="Gene3D" id="3.30.420.40">
    <property type="match status" value="2"/>
</dbReference>
<keyword evidence="5" id="KW-0547">Nucleotide-binding</keyword>
<dbReference type="NCBIfam" id="TIGR00744">
    <property type="entry name" value="ROK_glcA_fam"/>
    <property type="match status" value="1"/>
</dbReference>
<name>A0A1I0D881_9FIRM</name>
<reference evidence="9 10" key="1">
    <citation type="submission" date="2016-10" db="EMBL/GenBank/DDBJ databases">
        <authorList>
            <person name="de Groot N.N."/>
        </authorList>
    </citation>
    <scope>NUCLEOTIDE SEQUENCE [LARGE SCALE GENOMIC DNA]</scope>
    <source>
        <strain evidence="9 10">DSM 18979</strain>
    </source>
</reference>
<dbReference type="Proteomes" id="UP000199568">
    <property type="component" value="Unassembled WGS sequence"/>
</dbReference>
<keyword evidence="7" id="KW-0067">ATP-binding</keyword>
<dbReference type="SUPFAM" id="SSF53067">
    <property type="entry name" value="Actin-like ATPase domain"/>
    <property type="match status" value="1"/>
</dbReference>
<dbReference type="InterPro" id="IPR004654">
    <property type="entry name" value="ROK_glcA"/>
</dbReference>
<evidence type="ECO:0000313" key="10">
    <source>
        <dbReference type="Proteomes" id="UP000199568"/>
    </source>
</evidence>